<gene>
    <name evidence="1" type="ORF">GALL_494630</name>
</gene>
<protein>
    <submittedName>
        <fullName evidence="1">Uncharacterized protein</fullName>
    </submittedName>
</protein>
<organism evidence="1">
    <name type="scientific">mine drainage metagenome</name>
    <dbReference type="NCBI Taxonomy" id="410659"/>
    <lineage>
        <taxon>unclassified sequences</taxon>
        <taxon>metagenomes</taxon>
        <taxon>ecological metagenomes</taxon>
    </lineage>
</organism>
<reference evidence="1" key="1">
    <citation type="submission" date="2016-10" db="EMBL/GenBank/DDBJ databases">
        <title>Sequence of Gallionella enrichment culture.</title>
        <authorList>
            <person name="Poehlein A."/>
            <person name="Muehling M."/>
            <person name="Daniel R."/>
        </authorList>
    </citation>
    <scope>NUCLEOTIDE SEQUENCE</scope>
</reference>
<evidence type="ECO:0000313" key="1">
    <source>
        <dbReference type="EMBL" id="OIQ68937.1"/>
    </source>
</evidence>
<name>A0A1J5PBA4_9ZZZZ</name>
<dbReference type="EMBL" id="MLJW01005012">
    <property type="protein sequence ID" value="OIQ68937.1"/>
    <property type="molecule type" value="Genomic_DNA"/>
</dbReference>
<sequence length="126" mass="14217">MSVSGLFYIIGGQSLVSNNIEIDRLRLGPCAVEPLYYAVQSNFETADPGWKFWQYFRAKNIADTATNAIFPKENDLVVDTASMTDFGVPHLQIADQPCDFGTSDKVWHCNYFRQPQTIAYIAQKLT</sequence>
<proteinExistence type="predicted"/>
<comment type="caution">
    <text evidence="1">The sequence shown here is derived from an EMBL/GenBank/DDBJ whole genome shotgun (WGS) entry which is preliminary data.</text>
</comment>
<dbReference type="AlphaFoldDB" id="A0A1J5PBA4"/>
<accession>A0A1J5PBA4</accession>